<dbReference type="PANTHER" id="PTHR34777:SF24">
    <property type="entry name" value="OS01G0653300 PROTEIN"/>
    <property type="match status" value="1"/>
</dbReference>
<dbReference type="InterPro" id="IPR039608">
    <property type="entry name" value="VQ_1/10"/>
</dbReference>
<evidence type="ECO:0000256" key="1">
    <source>
        <dbReference type="SAM" id="MobiDB-lite"/>
    </source>
</evidence>
<reference evidence="3" key="1">
    <citation type="journal article" date="2018" name="DNA Res.">
        <title>Multiple hybrid de novo genome assembly of finger millet, an orphan allotetraploid crop.</title>
        <authorList>
            <person name="Hatakeyama M."/>
            <person name="Aluri S."/>
            <person name="Balachadran M.T."/>
            <person name="Sivarajan S.R."/>
            <person name="Patrignani A."/>
            <person name="Gruter S."/>
            <person name="Poveda L."/>
            <person name="Shimizu-Inatsugi R."/>
            <person name="Baeten J."/>
            <person name="Francoijs K.J."/>
            <person name="Nataraja K.N."/>
            <person name="Reddy Y.A.N."/>
            <person name="Phadnis S."/>
            <person name="Ravikumar R.L."/>
            <person name="Schlapbach R."/>
            <person name="Sreeman S.M."/>
            <person name="Shimizu K.K."/>
        </authorList>
    </citation>
    <scope>NUCLEOTIDE SEQUENCE</scope>
</reference>
<evidence type="ECO:0000259" key="2">
    <source>
        <dbReference type="Pfam" id="PF05678"/>
    </source>
</evidence>
<feature type="compositionally biased region" description="Basic and acidic residues" evidence="1">
    <location>
        <begin position="48"/>
        <end position="76"/>
    </location>
</feature>
<dbReference type="AlphaFoldDB" id="A0AAV5E6E3"/>
<dbReference type="PANTHER" id="PTHR34777">
    <property type="entry name" value="VQ MOTIF-CONTAINING PROTEIN 10"/>
    <property type="match status" value="1"/>
</dbReference>
<evidence type="ECO:0000313" key="4">
    <source>
        <dbReference type="Proteomes" id="UP001054889"/>
    </source>
</evidence>
<dbReference type="Proteomes" id="UP001054889">
    <property type="component" value="Unassembled WGS sequence"/>
</dbReference>
<reference evidence="3" key="2">
    <citation type="submission" date="2021-12" db="EMBL/GenBank/DDBJ databases">
        <title>Resequencing data analysis of finger millet.</title>
        <authorList>
            <person name="Hatakeyama M."/>
            <person name="Aluri S."/>
            <person name="Balachadran M.T."/>
            <person name="Sivarajan S.R."/>
            <person name="Poveda L."/>
            <person name="Shimizu-Inatsugi R."/>
            <person name="Schlapbach R."/>
            <person name="Sreeman S.M."/>
            <person name="Shimizu K.K."/>
        </authorList>
    </citation>
    <scope>NUCLEOTIDE SEQUENCE</scope>
</reference>
<accession>A0AAV5E6E3</accession>
<feature type="region of interest" description="Disordered" evidence="1">
    <location>
        <begin position="45"/>
        <end position="76"/>
    </location>
</feature>
<name>A0AAV5E6E3_ELECO</name>
<gene>
    <name evidence="3" type="primary">gb05339</name>
    <name evidence="3" type="ORF">PR202_gb05339</name>
</gene>
<dbReference type="Pfam" id="PF05678">
    <property type="entry name" value="VQ"/>
    <property type="match status" value="1"/>
</dbReference>
<feature type="domain" description="VQ" evidence="2">
    <location>
        <begin position="27"/>
        <end position="40"/>
    </location>
</feature>
<dbReference type="InterPro" id="IPR008889">
    <property type="entry name" value="VQ"/>
</dbReference>
<dbReference type="EMBL" id="BQKI01000073">
    <property type="protein sequence ID" value="GJN18200.1"/>
    <property type="molecule type" value="Genomic_DNA"/>
</dbReference>
<evidence type="ECO:0000313" key="3">
    <source>
        <dbReference type="EMBL" id="GJN18200.1"/>
    </source>
</evidence>
<keyword evidence="4" id="KW-1185">Reference proteome</keyword>
<protein>
    <recommendedName>
        <fullName evidence="2">VQ domain-containing protein</fullName>
    </recommendedName>
</protein>
<comment type="caution">
    <text evidence="3">The sequence shown here is derived from an EMBL/GenBank/DDBJ whole genome shotgun (WGS) entry which is preliminary data.</text>
</comment>
<sequence>MSTREGEARPATVKIIETVHVDADRFSFKSVVQRFTGRDAVVGDWSEGSERASTDEPARRAEYVSKQERKPSSDRK</sequence>
<organism evidence="3 4">
    <name type="scientific">Eleusine coracana subsp. coracana</name>
    <dbReference type="NCBI Taxonomy" id="191504"/>
    <lineage>
        <taxon>Eukaryota</taxon>
        <taxon>Viridiplantae</taxon>
        <taxon>Streptophyta</taxon>
        <taxon>Embryophyta</taxon>
        <taxon>Tracheophyta</taxon>
        <taxon>Spermatophyta</taxon>
        <taxon>Magnoliopsida</taxon>
        <taxon>Liliopsida</taxon>
        <taxon>Poales</taxon>
        <taxon>Poaceae</taxon>
        <taxon>PACMAD clade</taxon>
        <taxon>Chloridoideae</taxon>
        <taxon>Cynodonteae</taxon>
        <taxon>Eleusininae</taxon>
        <taxon>Eleusine</taxon>
    </lineage>
</organism>
<proteinExistence type="predicted"/>